<gene>
    <name evidence="3" type="ORF">R1sor_000828</name>
</gene>
<sequence>MRPETSGGRWFRGARTDGFRSVKLGGCKLDEEDWLGGTGCDSSIFYCDPDLRTLKSCACLAAAMSQGKDQLGPGLYKGGMVAATEDAEENTKTSKAKSIFMAKVAEQAERYDDMAGYMEDVAKTSDVEELTIEDRNLLSVAFKSVVVAHRSAWRVVSSVEQKEENVDRLLLVKAFRAKIESELTTTCQRILELLDGPLIPSATTAEAKVFYLKMKGDYYRYLAEFKTGSERKQAVDNTLGAYKAGQEIAFKDLSPTNPIRLGLALNFSVFYNEIMNSPRKSCALARQAFHEAVIELDAVGEDSYKDSTLIMQLLRDNLTLWTEEGEGAEES</sequence>
<feature type="domain" description="14-3-3" evidence="2">
    <location>
        <begin position="95"/>
        <end position="331"/>
    </location>
</feature>
<dbReference type="InterPro" id="IPR023410">
    <property type="entry name" value="14-3-3_domain"/>
</dbReference>
<evidence type="ECO:0000259" key="2">
    <source>
        <dbReference type="SMART" id="SM00101"/>
    </source>
</evidence>
<evidence type="ECO:0000313" key="4">
    <source>
        <dbReference type="Proteomes" id="UP001633002"/>
    </source>
</evidence>
<accession>A0ABD3GVX4</accession>
<evidence type="ECO:0000256" key="1">
    <source>
        <dbReference type="ARBA" id="ARBA00006141"/>
    </source>
</evidence>
<organism evidence="3 4">
    <name type="scientific">Riccia sorocarpa</name>
    <dbReference type="NCBI Taxonomy" id="122646"/>
    <lineage>
        <taxon>Eukaryota</taxon>
        <taxon>Viridiplantae</taxon>
        <taxon>Streptophyta</taxon>
        <taxon>Embryophyta</taxon>
        <taxon>Marchantiophyta</taxon>
        <taxon>Marchantiopsida</taxon>
        <taxon>Marchantiidae</taxon>
        <taxon>Marchantiales</taxon>
        <taxon>Ricciaceae</taxon>
        <taxon>Riccia</taxon>
    </lineage>
</organism>
<evidence type="ECO:0000313" key="3">
    <source>
        <dbReference type="EMBL" id="KAL3682806.1"/>
    </source>
</evidence>
<proteinExistence type="inferred from homology"/>
<dbReference type="SUPFAM" id="SSF48445">
    <property type="entry name" value="14-3-3 protein"/>
    <property type="match status" value="1"/>
</dbReference>
<dbReference type="InterPro" id="IPR036815">
    <property type="entry name" value="14-3-3_dom_sf"/>
</dbReference>
<dbReference type="InterPro" id="IPR000308">
    <property type="entry name" value="14-3-3"/>
</dbReference>
<comment type="similarity">
    <text evidence="1">Belongs to the 14-3-3 family.</text>
</comment>
<dbReference type="Gene3D" id="1.20.190.20">
    <property type="entry name" value="14-3-3 domain"/>
    <property type="match status" value="1"/>
</dbReference>
<dbReference type="Proteomes" id="UP001633002">
    <property type="component" value="Unassembled WGS sequence"/>
</dbReference>
<protein>
    <recommendedName>
        <fullName evidence="2">14-3-3 domain-containing protein</fullName>
    </recommendedName>
</protein>
<dbReference type="Pfam" id="PF00244">
    <property type="entry name" value="14-3-3"/>
    <property type="match status" value="1"/>
</dbReference>
<dbReference type="AlphaFoldDB" id="A0ABD3GVX4"/>
<dbReference type="PRINTS" id="PR00305">
    <property type="entry name" value="1433ZETA"/>
</dbReference>
<dbReference type="PANTHER" id="PTHR18860">
    <property type="entry name" value="14-3-3 PROTEIN"/>
    <property type="match status" value="1"/>
</dbReference>
<keyword evidence="4" id="KW-1185">Reference proteome</keyword>
<dbReference type="EMBL" id="JBJQOH010000006">
    <property type="protein sequence ID" value="KAL3682806.1"/>
    <property type="molecule type" value="Genomic_DNA"/>
</dbReference>
<comment type="caution">
    <text evidence="3">The sequence shown here is derived from an EMBL/GenBank/DDBJ whole genome shotgun (WGS) entry which is preliminary data.</text>
</comment>
<reference evidence="3 4" key="1">
    <citation type="submission" date="2024-09" db="EMBL/GenBank/DDBJ databases">
        <title>Chromosome-scale assembly of Riccia sorocarpa.</title>
        <authorList>
            <person name="Paukszto L."/>
        </authorList>
    </citation>
    <scope>NUCLEOTIDE SEQUENCE [LARGE SCALE GENOMIC DNA]</scope>
    <source>
        <strain evidence="3">LP-2024</strain>
        <tissue evidence="3">Aerial parts of the thallus</tissue>
    </source>
</reference>
<name>A0ABD3GVX4_9MARC</name>
<dbReference type="SMART" id="SM00101">
    <property type="entry name" value="14_3_3"/>
    <property type="match status" value="1"/>
</dbReference>